<keyword evidence="1" id="KW-0285">Flavoprotein</keyword>
<comment type="caution">
    <text evidence="5">The sequence shown here is derived from an EMBL/GenBank/DDBJ whole genome shotgun (WGS) entry which is preliminary data.</text>
</comment>
<dbReference type="SUPFAM" id="SSF55469">
    <property type="entry name" value="FMN-dependent nitroreductase-like"/>
    <property type="match status" value="1"/>
</dbReference>
<proteinExistence type="predicted"/>
<dbReference type="EMBL" id="JBHLZY010000020">
    <property type="protein sequence ID" value="MFB9769968.1"/>
    <property type="molecule type" value="Genomic_DNA"/>
</dbReference>
<dbReference type="CDD" id="cd02136">
    <property type="entry name" value="PnbA_NfnB-like"/>
    <property type="match status" value="1"/>
</dbReference>
<dbReference type="RefSeq" id="WP_137641671.1">
    <property type="nucleotide sequence ID" value="NZ_BJEA01000001.1"/>
</dbReference>
<reference evidence="5 6" key="1">
    <citation type="submission" date="2024-09" db="EMBL/GenBank/DDBJ databases">
        <authorList>
            <person name="Sun Q."/>
            <person name="Mori K."/>
        </authorList>
    </citation>
    <scope>NUCLEOTIDE SEQUENCE [LARGE SCALE GENOMIC DNA]</scope>
    <source>
        <strain evidence="5 6">TBRC 4576</strain>
    </source>
</reference>
<dbReference type="Gene3D" id="3.40.109.10">
    <property type="entry name" value="NADH Oxidase"/>
    <property type="match status" value="1"/>
</dbReference>
<keyword evidence="6" id="KW-1185">Reference proteome</keyword>
<feature type="domain" description="Nitroreductase" evidence="4">
    <location>
        <begin position="7"/>
        <end position="187"/>
    </location>
</feature>
<sequence length="213" mass="23433">MELTQAIHNRHSVRQFTDQPVALTDIQAILTDAQQAPSWVNSQPYYVHLLMGQPLETLRQEQARLDAVPTKGTPDVPLVPRRAWSARAQQNMATWSANLGDAAQLMGPAAARLYNAPAVLYLTLPAGYANWSLYDLGAFGESILLGAAARGLATMTAYQFVKYPELLRRYVGIPADQKIIIGIGLGYEDHAAAINTQIKTDRQPLDQILTVHD</sequence>
<evidence type="ECO:0000256" key="2">
    <source>
        <dbReference type="ARBA" id="ARBA00022643"/>
    </source>
</evidence>
<evidence type="ECO:0000259" key="4">
    <source>
        <dbReference type="Pfam" id="PF00881"/>
    </source>
</evidence>
<dbReference type="InterPro" id="IPR050627">
    <property type="entry name" value="Nitroreductase/BluB"/>
</dbReference>
<accession>A0ABV5WVF1</accession>
<evidence type="ECO:0000256" key="3">
    <source>
        <dbReference type="ARBA" id="ARBA00023002"/>
    </source>
</evidence>
<dbReference type="PANTHER" id="PTHR23026:SF90">
    <property type="entry name" value="IODOTYROSINE DEIODINASE 1"/>
    <property type="match status" value="1"/>
</dbReference>
<keyword evidence="2" id="KW-0288">FMN</keyword>
<dbReference type="PANTHER" id="PTHR23026">
    <property type="entry name" value="NADPH NITROREDUCTASE"/>
    <property type="match status" value="1"/>
</dbReference>
<evidence type="ECO:0000313" key="5">
    <source>
        <dbReference type="EMBL" id="MFB9769968.1"/>
    </source>
</evidence>
<organism evidence="5 6">
    <name type="scientific">Lactiplantibacillus modestisalitolerans</name>
    <dbReference type="NCBI Taxonomy" id="1457219"/>
    <lineage>
        <taxon>Bacteria</taxon>
        <taxon>Bacillati</taxon>
        <taxon>Bacillota</taxon>
        <taxon>Bacilli</taxon>
        <taxon>Lactobacillales</taxon>
        <taxon>Lactobacillaceae</taxon>
        <taxon>Lactiplantibacillus</taxon>
    </lineage>
</organism>
<protein>
    <submittedName>
        <fullName evidence="5">Nitroreductase</fullName>
    </submittedName>
</protein>
<dbReference type="Proteomes" id="UP001589691">
    <property type="component" value="Unassembled WGS sequence"/>
</dbReference>
<dbReference type="InterPro" id="IPR029479">
    <property type="entry name" value="Nitroreductase"/>
</dbReference>
<evidence type="ECO:0000313" key="6">
    <source>
        <dbReference type="Proteomes" id="UP001589691"/>
    </source>
</evidence>
<keyword evidence="3" id="KW-0560">Oxidoreductase</keyword>
<gene>
    <name evidence="5" type="ORF">ACFFLI_08865</name>
</gene>
<dbReference type="InterPro" id="IPR000415">
    <property type="entry name" value="Nitroreductase-like"/>
</dbReference>
<evidence type="ECO:0000256" key="1">
    <source>
        <dbReference type="ARBA" id="ARBA00022630"/>
    </source>
</evidence>
<dbReference type="Pfam" id="PF00881">
    <property type="entry name" value="Nitroreductase"/>
    <property type="match status" value="1"/>
</dbReference>
<name>A0ABV5WVF1_9LACO</name>